<sequence length="574" mass="63834">MENVNQAAVSTGTLPKPITRFTVFEDFFYHVPSVERQNQFPHKAAVDVLTSGRKWLIQSYDAAADLGPSDDPDEAVLVGILEKAVEKRSGVYLLGDLALLALKSPVFKGITDTEAKHLRYYKWVAEGRKDEDSPFESSASLLAKSAWTSHDVLQEGPRASTCGNCDASGATQSCSGCDDVFGAGNTSAGQAYCNQECQKAHWDRHKSECRELKRLQISVARFQEIFEHLVASAYRVALAEISEENGLIHAKARKGADERDAFLGKHIARKFRHNLAPSRDAGKAVLMHGRGAEFVDQCKPLVDFFLKDLPYKSVEQVTFYVKNCHRSVWLEDNGCHTFAPFTPHQVLRITLACGRAVVVDASGAQFGWREVLSPWETYRRQRVHAVIGEASHQAAAAMTASRGNPTGDLAHDARAIKALMAEKLAAYLPTIVAEADPFDPTDASPKARAAQFELVSSAKAFLNRLARELEQSQAFKLYCAHDFRIQVTSGNSFEYDGLKNTWFTRAEYAKYKRSPRKMKAEWVARLEIMEESLGSWAGQGRDLNPLPEWQKYLRLVRAPAPPPAIREGENSVEK</sequence>
<evidence type="ECO:0000256" key="4">
    <source>
        <dbReference type="PROSITE-ProRule" id="PRU00134"/>
    </source>
</evidence>
<proteinExistence type="predicted"/>
<keyword evidence="2 4" id="KW-0863">Zinc-finger</keyword>
<evidence type="ECO:0000259" key="5">
    <source>
        <dbReference type="PROSITE" id="PS50865"/>
    </source>
</evidence>
<dbReference type="EMBL" id="JAULSN010000001">
    <property type="protein sequence ID" value="KAK3384024.1"/>
    <property type="molecule type" value="Genomic_DNA"/>
</dbReference>
<reference evidence="6" key="2">
    <citation type="submission" date="2023-06" db="EMBL/GenBank/DDBJ databases">
        <authorList>
            <consortium name="Lawrence Berkeley National Laboratory"/>
            <person name="Haridas S."/>
            <person name="Hensen N."/>
            <person name="Bonometti L."/>
            <person name="Westerberg I."/>
            <person name="Brannstrom I.O."/>
            <person name="Guillou S."/>
            <person name="Cros-Aarteil S."/>
            <person name="Calhoun S."/>
            <person name="Kuo A."/>
            <person name="Mondo S."/>
            <person name="Pangilinan J."/>
            <person name="Riley R."/>
            <person name="Labutti K."/>
            <person name="Andreopoulos B."/>
            <person name="Lipzen A."/>
            <person name="Chen C."/>
            <person name="Yanf M."/>
            <person name="Daum C."/>
            <person name="Ng V."/>
            <person name="Clum A."/>
            <person name="Steindorff A."/>
            <person name="Ohm R."/>
            <person name="Martin F."/>
            <person name="Silar P."/>
            <person name="Natvig D."/>
            <person name="Lalanne C."/>
            <person name="Gautier V."/>
            <person name="Ament-Velasquez S.L."/>
            <person name="Kruys A."/>
            <person name="Hutchinson M.I."/>
            <person name="Powell A.J."/>
            <person name="Barry K."/>
            <person name="Miller A.N."/>
            <person name="Grigoriev I.V."/>
            <person name="Debuchy R."/>
            <person name="Gladieux P."/>
            <person name="Thoren M.H."/>
            <person name="Johannesson H."/>
        </authorList>
    </citation>
    <scope>NUCLEOTIDE SEQUENCE</scope>
    <source>
        <strain evidence="6">CBS 958.72</strain>
    </source>
</reference>
<evidence type="ECO:0000256" key="1">
    <source>
        <dbReference type="ARBA" id="ARBA00022723"/>
    </source>
</evidence>
<comment type="caution">
    <text evidence="6">The sequence shown here is derived from an EMBL/GenBank/DDBJ whole genome shotgun (WGS) entry which is preliminary data.</text>
</comment>
<evidence type="ECO:0000256" key="3">
    <source>
        <dbReference type="ARBA" id="ARBA00022833"/>
    </source>
</evidence>
<name>A0AAE0TYF8_9PEZI</name>
<dbReference type="InterPro" id="IPR002893">
    <property type="entry name" value="Znf_MYND"/>
</dbReference>
<keyword evidence="7" id="KW-1185">Reference proteome</keyword>
<evidence type="ECO:0000313" key="7">
    <source>
        <dbReference type="Proteomes" id="UP001287356"/>
    </source>
</evidence>
<gene>
    <name evidence="6" type="ORF">B0T24DRAFT_588630</name>
</gene>
<feature type="domain" description="MYND-type" evidence="5">
    <location>
        <begin position="162"/>
        <end position="209"/>
    </location>
</feature>
<evidence type="ECO:0000256" key="2">
    <source>
        <dbReference type="ARBA" id="ARBA00022771"/>
    </source>
</evidence>
<dbReference type="Pfam" id="PF01753">
    <property type="entry name" value="zf-MYND"/>
    <property type="match status" value="1"/>
</dbReference>
<dbReference type="Proteomes" id="UP001287356">
    <property type="component" value="Unassembled WGS sequence"/>
</dbReference>
<dbReference type="PROSITE" id="PS50865">
    <property type="entry name" value="ZF_MYND_2"/>
    <property type="match status" value="1"/>
</dbReference>
<protein>
    <recommendedName>
        <fullName evidence="5">MYND-type domain-containing protein</fullName>
    </recommendedName>
</protein>
<dbReference type="Gene3D" id="6.10.140.2220">
    <property type="match status" value="1"/>
</dbReference>
<organism evidence="6 7">
    <name type="scientific">Lasiosphaeria ovina</name>
    <dbReference type="NCBI Taxonomy" id="92902"/>
    <lineage>
        <taxon>Eukaryota</taxon>
        <taxon>Fungi</taxon>
        <taxon>Dikarya</taxon>
        <taxon>Ascomycota</taxon>
        <taxon>Pezizomycotina</taxon>
        <taxon>Sordariomycetes</taxon>
        <taxon>Sordariomycetidae</taxon>
        <taxon>Sordariales</taxon>
        <taxon>Lasiosphaeriaceae</taxon>
        <taxon>Lasiosphaeria</taxon>
    </lineage>
</organism>
<dbReference type="GO" id="GO:0008270">
    <property type="term" value="F:zinc ion binding"/>
    <property type="evidence" value="ECO:0007669"/>
    <property type="project" value="UniProtKB-KW"/>
</dbReference>
<reference evidence="6" key="1">
    <citation type="journal article" date="2023" name="Mol. Phylogenet. Evol.">
        <title>Genome-scale phylogeny and comparative genomics of the fungal order Sordariales.</title>
        <authorList>
            <person name="Hensen N."/>
            <person name="Bonometti L."/>
            <person name="Westerberg I."/>
            <person name="Brannstrom I.O."/>
            <person name="Guillou S."/>
            <person name="Cros-Aarteil S."/>
            <person name="Calhoun S."/>
            <person name="Haridas S."/>
            <person name="Kuo A."/>
            <person name="Mondo S."/>
            <person name="Pangilinan J."/>
            <person name="Riley R."/>
            <person name="LaButti K."/>
            <person name="Andreopoulos B."/>
            <person name="Lipzen A."/>
            <person name="Chen C."/>
            <person name="Yan M."/>
            <person name="Daum C."/>
            <person name="Ng V."/>
            <person name="Clum A."/>
            <person name="Steindorff A."/>
            <person name="Ohm R.A."/>
            <person name="Martin F."/>
            <person name="Silar P."/>
            <person name="Natvig D.O."/>
            <person name="Lalanne C."/>
            <person name="Gautier V."/>
            <person name="Ament-Velasquez S.L."/>
            <person name="Kruys A."/>
            <person name="Hutchinson M.I."/>
            <person name="Powell A.J."/>
            <person name="Barry K."/>
            <person name="Miller A.N."/>
            <person name="Grigoriev I.V."/>
            <person name="Debuchy R."/>
            <person name="Gladieux P."/>
            <person name="Hiltunen Thoren M."/>
            <person name="Johannesson H."/>
        </authorList>
    </citation>
    <scope>NUCLEOTIDE SEQUENCE</scope>
    <source>
        <strain evidence="6">CBS 958.72</strain>
    </source>
</reference>
<dbReference type="AlphaFoldDB" id="A0AAE0TYF8"/>
<keyword evidence="1" id="KW-0479">Metal-binding</keyword>
<dbReference type="SUPFAM" id="SSF144232">
    <property type="entry name" value="HIT/MYND zinc finger-like"/>
    <property type="match status" value="1"/>
</dbReference>
<keyword evidence="3" id="KW-0862">Zinc</keyword>
<evidence type="ECO:0000313" key="6">
    <source>
        <dbReference type="EMBL" id="KAK3384024.1"/>
    </source>
</evidence>
<accession>A0AAE0TYF8</accession>